<feature type="transmembrane region" description="Helical" evidence="1">
    <location>
        <begin position="46"/>
        <end position="66"/>
    </location>
</feature>
<dbReference type="GO" id="GO:0022857">
    <property type="term" value="F:transmembrane transporter activity"/>
    <property type="evidence" value="ECO:0007669"/>
    <property type="project" value="InterPro"/>
</dbReference>
<comment type="caution">
    <text evidence="2">The sequence shown here is derived from an EMBL/GenBank/DDBJ whole genome shotgun (WGS) entry which is preliminary data.</text>
</comment>
<feature type="transmembrane region" description="Helical" evidence="1">
    <location>
        <begin position="213"/>
        <end position="236"/>
    </location>
</feature>
<feature type="transmembrane region" description="Helical" evidence="1">
    <location>
        <begin position="248"/>
        <end position="267"/>
    </location>
</feature>
<feature type="transmembrane region" description="Helical" evidence="1">
    <location>
        <begin position="344"/>
        <end position="362"/>
    </location>
</feature>
<dbReference type="InterPro" id="IPR011701">
    <property type="entry name" value="MFS"/>
</dbReference>
<keyword evidence="1" id="KW-1133">Transmembrane helix</keyword>
<dbReference type="Pfam" id="PF07690">
    <property type="entry name" value="MFS_1"/>
    <property type="match status" value="1"/>
</dbReference>
<dbReference type="Proteomes" id="UP000176221">
    <property type="component" value="Unassembled WGS sequence"/>
</dbReference>
<evidence type="ECO:0000256" key="1">
    <source>
        <dbReference type="SAM" id="Phobius"/>
    </source>
</evidence>
<keyword evidence="1" id="KW-0472">Membrane</keyword>
<dbReference type="STRING" id="1802319.A2928_02745"/>
<dbReference type="PANTHER" id="PTHR23526:SF2">
    <property type="entry name" value="MAJOR FACILITATOR SUPERFAMILY (MFS) PROFILE DOMAIN-CONTAINING PROTEIN"/>
    <property type="match status" value="1"/>
</dbReference>
<dbReference type="PANTHER" id="PTHR23526">
    <property type="entry name" value="INTEGRAL MEMBRANE TRANSPORT PROTEIN-RELATED"/>
    <property type="match status" value="1"/>
</dbReference>
<feature type="transmembrane region" description="Helical" evidence="1">
    <location>
        <begin position="165"/>
        <end position="186"/>
    </location>
</feature>
<protein>
    <recommendedName>
        <fullName evidence="4">Major facilitator superfamily (MFS) profile domain-containing protein</fullName>
    </recommendedName>
</protein>
<evidence type="ECO:0000313" key="3">
    <source>
        <dbReference type="Proteomes" id="UP000176221"/>
    </source>
</evidence>
<gene>
    <name evidence="2" type="ORF">A2928_02745</name>
</gene>
<dbReference type="InterPro" id="IPR052528">
    <property type="entry name" value="Sugar_transport-like"/>
</dbReference>
<reference evidence="2 3" key="1">
    <citation type="journal article" date="2016" name="Nat. Commun.">
        <title>Thousands of microbial genomes shed light on interconnected biogeochemical processes in an aquifer system.</title>
        <authorList>
            <person name="Anantharaman K."/>
            <person name="Brown C.T."/>
            <person name="Hug L.A."/>
            <person name="Sharon I."/>
            <person name="Castelle C.J."/>
            <person name="Probst A.J."/>
            <person name="Thomas B.C."/>
            <person name="Singh A."/>
            <person name="Wilkins M.J."/>
            <person name="Karaoz U."/>
            <person name="Brodie E.L."/>
            <person name="Williams K.H."/>
            <person name="Hubbard S.S."/>
            <person name="Banfield J.F."/>
        </authorList>
    </citation>
    <scope>NUCLEOTIDE SEQUENCE [LARGE SCALE GENOMIC DNA]</scope>
</reference>
<keyword evidence="1" id="KW-0812">Transmembrane</keyword>
<dbReference type="Gene3D" id="1.20.1250.20">
    <property type="entry name" value="MFS general substrate transporter like domains"/>
    <property type="match status" value="2"/>
</dbReference>
<feature type="transmembrane region" description="Helical" evidence="1">
    <location>
        <begin position="279"/>
        <end position="297"/>
    </location>
</feature>
<feature type="transmembrane region" description="Helical" evidence="1">
    <location>
        <begin position="303"/>
        <end position="323"/>
    </location>
</feature>
<feature type="transmembrane region" description="Helical" evidence="1">
    <location>
        <begin position="136"/>
        <end position="159"/>
    </location>
</feature>
<organism evidence="2 3">
    <name type="scientific">Candidatus Taylorbacteria bacterium RIFCSPLOWO2_01_FULL_45_15b</name>
    <dbReference type="NCBI Taxonomy" id="1802319"/>
    <lineage>
        <taxon>Bacteria</taxon>
        <taxon>Candidatus Tayloriibacteriota</taxon>
    </lineage>
</organism>
<dbReference type="InterPro" id="IPR036259">
    <property type="entry name" value="MFS_trans_sf"/>
</dbReference>
<feature type="transmembrane region" description="Helical" evidence="1">
    <location>
        <begin position="78"/>
        <end position="94"/>
    </location>
</feature>
<evidence type="ECO:0000313" key="2">
    <source>
        <dbReference type="EMBL" id="OHA32603.1"/>
    </source>
</evidence>
<dbReference type="SUPFAM" id="SSF103473">
    <property type="entry name" value="MFS general substrate transporter"/>
    <property type="match status" value="1"/>
</dbReference>
<feature type="transmembrane region" description="Helical" evidence="1">
    <location>
        <begin position="100"/>
        <end position="124"/>
    </location>
</feature>
<accession>A0A1G2N957</accession>
<name>A0A1G2N957_9BACT</name>
<sequence length="391" mass="44723">MRQYAKHIRTRKKILVIFAILILYVLHSTIHIYIDSSYLATLIGESRVGLIFTLASLVTIGAIKLMPRMLRAIGNQRLALYLMGIQFASLSALATSPAPLLGIVLFIINFAAIALTTYTLDIFIQHYSEKGSIGKIRGFMLTMANVGWLFAPLIASFILTDGDYWKIYLTSFILLIPAFILVISYLGDFRDKVFKETPYLRSLRSLWRRKDLLGIYLISFLLNLFFTWMVIYTPLYLHGTIGFEWSEIGVMLSIMLLPFVLLEAPLGRLSDTGLGEKELLSAGFVIMAVATYFLVYLDSPNFLLWTLVLFVSRIGASTVEVMSETYFFKKFGDKDITTLGLFRTIRPFSYLIGPILAWPFFIYFDFKFLFVFLAFLMFYGLRFSLSLHDTK</sequence>
<proteinExistence type="predicted"/>
<dbReference type="AlphaFoldDB" id="A0A1G2N957"/>
<feature type="transmembrane region" description="Helical" evidence="1">
    <location>
        <begin position="368"/>
        <end position="385"/>
    </location>
</feature>
<feature type="transmembrane region" description="Helical" evidence="1">
    <location>
        <begin position="14"/>
        <end position="34"/>
    </location>
</feature>
<dbReference type="EMBL" id="MHRX01000040">
    <property type="protein sequence ID" value="OHA32603.1"/>
    <property type="molecule type" value="Genomic_DNA"/>
</dbReference>
<evidence type="ECO:0008006" key="4">
    <source>
        <dbReference type="Google" id="ProtNLM"/>
    </source>
</evidence>